<dbReference type="Gene3D" id="4.10.640.10">
    <property type="entry name" value="Ribosomal protein S18"/>
    <property type="match status" value="1"/>
</dbReference>
<protein>
    <recommendedName>
        <fullName evidence="4">Small ribosomal subunit protein bS18</fullName>
    </recommendedName>
</protein>
<organism evidence="7">
    <name type="scientific">candidate division WOR-3 bacterium</name>
    <dbReference type="NCBI Taxonomy" id="2052148"/>
    <lineage>
        <taxon>Bacteria</taxon>
        <taxon>Bacteria division WOR-3</taxon>
    </lineage>
</organism>
<keyword evidence="4" id="KW-0694">RNA-binding</keyword>
<dbReference type="GO" id="GO:0006412">
    <property type="term" value="P:translation"/>
    <property type="evidence" value="ECO:0007669"/>
    <property type="project" value="UniProtKB-UniRule"/>
</dbReference>
<dbReference type="HAMAP" id="MF_00270">
    <property type="entry name" value="Ribosomal_bS18"/>
    <property type="match status" value="1"/>
</dbReference>
<name>A0A7C3IX39_UNCW3</name>
<gene>
    <name evidence="4 7" type="primary">rpsR</name>
    <name evidence="6" type="ORF">ENP94_05440</name>
    <name evidence="7" type="ORF">ENS16_01015</name>
</gene>
<evidence type="ECO:0000256" key="3">
    <source>
        <dbReference type="ARBA" id="ARBA00023274"/>
    </source>
</evidence>
<comment type="similarity">
    <text evidence="1 4 5">Belongs to the bacterial ribosomal protein bS18 family.</text>
</comment>
<evidence type="ECO:0000313" key="6">
    <source>
        <dbReference type="EMBL" id="HEA87438.1"/>
    </source>
</evidence>
<dbReference type="AlphaFoldDB" id="A0A7C3IX39"/>
<dbReference type="GO" id="GO:0070181">
    <property type="term" value="F:small ribosomal subunit rRNA binding"/>
    <property type="evidence" value="ECO:0007669"/>
    <property type="project" value="TreeGrafter"/>
</dbReference>
<evidence type="ECO:0000256" key="4">
    <source>
        <dbReference type="HAMAP-Rule" id="MF_00270"/>
    </source>
</evidence>
<dbReference type="PRINTS" id="PR00974">
    <property type="entry name" value="RIBOSOMALS18"/>
</dbReference>
<accession>A0A7C3IX39</accession>
<dbReference type="NCBIfam" id="TIGR00165">
    <property type="entry name" value="S18"/>
    <property type="match status" value="1"/>
</dbReference>
<dbReference type="EMBL" id="DSTU01000002">
    <property type="protein sequence ID" value="HFJ53259.1"/>
    <property type="molecule type" value="Genomic_DNA"/>
</dbReference>
<keyword evidence="4" id="KW-0699">rRNA-binding</keyword>
<proteinExistence type="inferred from homology"/>
<comment type="caution">
    <text evidence="7">The sequence shown here is derived from an EMBL/GenBank/DDBJ whole genome shotgun (WGS) entry which is preliminary data.</text>
</comment>
<evidence type="ECO:0000313" key="7">
    <source>
        <dbReference type="EMBL" id="HFJ53259.1"/>
    </source>
</evidence>
<dbReference type="InterPro" id="IPR001648">
    <property type="entry name" value="Ribosomal_bS18"/>
</dbReference>
<dbReference type="GO" id="GO:0022627">
    <property type="term" value="C:cytosolic small ribosomal subunit"/>
    <property type="evidence" value="ECO:0007669"/>
    <property type="project" value="TreeGrafter"/>
</dbReference>
<dbReference type="PANTHER" id="PTHR13479">
    <property type="entry name" value="30S RIBOSOMAL PROTEIN S18"/>
    <property type="match status" value="1"/>
</dbReference>
<dbReference type="InterPro" id="IPR036870">
    <property type="entry name" value="Ribosomal_bS18_sf"/>
</dbReference>
<reference evidence="7" key="1">
    <citation type="journal article" date="2020" name="mSystems">
        <title>Genome- and Community-Level Interaction Insights into Carbon Utilization and Element Cycling Functions of Hydrothermarchaeota in Hydrothermal Sediment.</title>
        <authorList>
            <person name="Zhou Z."/>
            <person name="Liu Y."/>
            <person name="Xu W."/>
            <person name="Pan J."/>
            <person name="Luo Z.H."/>
            <person name="Li M."/>
        </authorList>
    </citation>
    <scope>NUCLEOTIDE SEQUENCE [LARGE SCALE GENOMIC DNA]</scope>
    <source>
        <strain evidence="6">SpSt-265</strain>
        <strain evidence="7">SpSt-465</strain>
    </source>
</reference>
<evidence type="ECO:0000256" key="2">
    <source>
        <dbReference type="ARBA" id="ARBA00022980"/>
    </source>
</evidence>
<dbReference type="GO" id="GO:0003735">
    <property type="term" value="F:structural constituent of ribosome"/>
    <property type="evidence" value="ECO:0007669"/>
    <property type="project" value="InterPro"/>
</dbReference>
<dbReference type="Pfam" id="PF01084">
    <property type="entry name" value="Ribosomal_S18"/>
    <property type="match status" value="1"/>
</dbReference>
<keyword evidence="3 4" id="KW-0687">Ribonucleoprotein</keyword>
<keyword evidence="2 4" id="KW-0689">Ribosomal protein</keyword>
<dbReference type="EMBL" id="DSLG01000006">
    <property type="protein sequence ID" value="HEA87438.1"/>
    <property type="molecule type" value="Genomic_DNA"/>
</dbReference>
<evidence type="ECO:0000256" key="5">
    <source>
        <dbReference type="RuleBase" id="RU003910"/>
    </source>
</evidence>
<evidence type="ECO:0000256" key="1">
    <source>
        <dbReference type="ARBA" id="ARBA00005589"/>
    </source>
</evidence>
<comment type="function">
    <text evidence="4">Binds as a heterodimer with protein bS6 to the central domain of the 16S rRNA, where it helps stabilize the platform of the 30S subunit.</text>
</comment>
<dbReference type="SUPFAM" id="SSF46911">
    <property type="entry name" value="Ribosomal protein S18"/>
    <property type="match status" value="1"/>
</dbReference>
<comment type="subunit">
    <text evidence="4">Part of the 30S ribosomal subunit. Forms a tight heterodimer with protein bS6.</text>
</comment>
<dbReference type="PANTHER" id="PTHR13479:SF40">
    <property type="entry name" value="SMALL RIBOSOMAL SUBUNIT PROTEIN BS18M"/>
    <property type="match status" value="1"/>
</dbReference>
<sequence length="75" mass="8676">MMNKRVSKRAKTCPFCEQGVTHIDYKDPRLRDFLTERGKIVSARVSGVCALHQRRLARAIKIARNLALLPFTEHR</sequence>